<dbReference type="EMBL" id="MU152756">
    <property type="protein sequence ID" value="KAF9440204.1"/>
    <property type="molecule type" value="Genomic_DNA"/>
</dbReference>
<dbReference type="AlphaFoldDB" id="A0A9P5WYC9"/>
<protein>
    <submittedName>
        <fullName evidence="1">Uncharacterized protein</fullName>
    </submittedName>
</protein>
<organism evidence="1 2">
    <name type="scientific">Macrolepiota fuliginosa MF-IS2</name>
    <dbReference type="NCBI Taxonomy" id="1400762"/>
    <lineage>
        <taxon>Eukaryota</taxon>
        <taxon>Fungi</taxon>
        <taxon>Dikarya</taxon>
        <taxon>Basidiomycota</taxon>
        <taxon>Agaricomycotina</taxon>
        <taxon>Agaricomycetes</taxon>
        <taxon>Agaricomycetidae</taxon>
        <taxon>Agaricales</taxon>
        <taxon>Agaricineae</taxon>
        <taxon>Agaricaceae</taxon>
        <taxon>Macrolepiota</taxon>
    </lineage>
</organism>
<accession>A0A9P5WYC9</accession>
<evidence type="ECO:0000313" key="2">
    <source>
        <dbReference type="Proteomes" id="UP000807342"/>
    </source>
</evidence>
<gene>
    <name evidence="1" type="ORF">P691DRAFT_688470</name>
</gene>
<sequence>MTDLEVAALEALTRGAAKAVALARTIFNNKDDKKGQGNQHVFYFETRCGSQYCHFPDTSNTHFGSHALAACEILVNLDLYIEFLCLIWDTKQMPSWTNIEVNISNTLHDNPTLTELAVFILYSQSVTHPYMQHIHGPGTNNINVLELQGYHDKVKTYLKTIINQPQMLLDPIDDELGYHKGAMDSCAWEWPEAINVV</sequence>
<comment type="caution">
    <text evidence="1">The sequence shown here is derived from an EMBL/GenBank/DDBJ whole genome shotgun (WGS) entry which is preliminary data.</text>
</comment>
<dbReference type="Proteomes" id="UP000807342">
    <property type="component" value="Unassembled WGS sequence"/>
</dbReference>
<proteinExistence type="predicted"/>
<evidence type="ECO:0000313" key="1">
    <source>
        <dbReference type="EMBL" id="KAF9440204.1"/>
    </source>
</evidence>
<dbReference type="OrthoDB" id="3052721at2759"/>
<keyword evidence="2" id="KW-1185">Reference proteome</keyword>
<reference evidence="1" key="1">
    <citation type="submission" date="2020-11" db="EMBL/GenBank/DDBJ databases">
        <authorList>
            <consortium name="DOE Joint Genome Institute"/>
            <person name="Ahrendt S."/>
            <person name="Riley R."/>
            <person name="Andreopoulos W."/>
            <person name="Labutti K."/>
            <person name="Pangilinan J."/>
            <person name="Ruiz-Duenas F.J."/>
            <person name="Barrasa J.M."/>
            <person name="Sanchez-Garcia M."/>
            <person name="Camarero S."/>
            <person name="Miyauchi S."/>
            <person name="Serrano A."/>
            <person name="Linde D."/>
            <person name="Babiker R."/>
            <person name="Drula E."/>
            <person name="Ayuso-Fernandez I."/>
            <person name="Pacheco R."/>
            <person name="Padilla G."/>
            <person name="Ferreira P."/>
            <person name="Barriuso J."/>
            <person name="Kellner H."/>
            <person name="Castanera R."/>
            <person name="Alfaro M."/>
            <person name="Ramirez L."/>
            <person name="Pisabarro A.G."/>
            <person name="Kuo A."/>
            <person name="Tritt A."/>
            <person name="Lipzen A."/>
            <person name="He G."/>
            <person name="Yan M."/>
            <person name="Ng V."/>
            <person name="Cullen D."/>
            <person name="Martin F."/>
            <person name="Rosso M.-N."/>
            <person name="Henrissat B."/>
            <person name="Hibbett D."/>
            <person name="Martinez A.T."/>
            <person name="Grigoriev I.V."/>
        </authorList>
    </citation>
    <scope>NUCLEOTIDE SEQUENCE</scope>
    <source>
        <strain evidence="1">MF-IS2</strain>
    </source>
</reference>
<name>A0A9P5WYC9_9AGAR</name>